<gene>
    <name evidence="4" type="ORF">CwatDRAFT_0636</name>
</gene>
<feature type="region of interest" description="Disordered" evidence="1">
    <location>
        <begin position="83"/>
        <end position="144"/>
    </location>
</feature>
<evidence type="ECO:0000259" key="2">
    <source>
        <dbReference type="Pfam" id="PF03050"/>
    </source>
</evidence>
<feature type="compositionally biased region" description="Basic residues" evidence="1">
    <location>
        <begin position="115"/>
        <end position="127"/>
    </location>
</feature>
<dbReference type="PANTHER" id="PTHR33678">
    <property type="entry name" value="BLL1576 PROTEIN"/>
    <property type="match status" value="1"/>
</dbReference>
<comment type="caution">
    <text evidence="4">The sequence shown here is derived from an EMBL/GenBank/DDBJ whole genome shotgun (WGS) entry which is preliminary data.</text>
</comment>
<accession>Q4BVV1</accession>
<dbReference type="AlphaFoldDB" id="Q4BVV1"/>
<feature type="compositionally biased region" description="Basic and acidic residues" evidence="1">
    <location>
        <begin position="83"/>
        <end position="95"/>
    </location>
</feature>
<reference evidence="4" key="2">
    <citation type="submission" date="2005-06" db="EMBL/GenBank/DDBJ databases">
        <title>Sequencing of the draft genome and assembly of Crocosphaera watsonii WH 8501.</title>
        <authorList>
            <consortium name="US DOE Joint Genome Institute (JGI-PGF)"/>
            <person name="Copeland A."/>
            <person name="Lucas S."/>
            <person name="Lapidus A."/>
            <person name="Barry K."/>
            <person name="Detter C."/>
            <person name="Glavina T."/>
            <person name="Hammon N."/>
            <person name="Israni S."/>
            <person name="Pitluck S."/>
            <person name="Richardson P."/>
        </authorList>
    </citation>
    <scope>NUCLEOTIDE SEQUENCE [LARGE SCALE GENOMIC DNA]</scope>
    <source>
        <strain evidence="4">WH 8501</strain>
    </source>
</reference>
<keyword evidence="5" id="KW-1185">Reference proteome</keyword>
<sequence length="521" mass="59992">MDINFEILPLVSLKHIVVASHESFCKNLVDYFRQAALVRAIADEQLAKNVFMIEWLVKAQQQLSLQQRLIDQQQQQISTQQQEIEKLKEERDKLKNRNSKNSSVPPSSDQLKKPSDKKKRKKGFKRGPKYDHPGKTRNGFGQPDKIVPLELENCPVCGGSVERDEVVPEKVQQVAEVVDQPIEIREYRRGFYKCPSCGWSDYSPVPLGVKEGFRYGARLSSIVGWLGYGGNLTWRKQEHFIEYVFGIPISQGSLAKMHKWFQESLEPLTQQWLKYIQQPGIRCVDETSYCIDGIKYWVWVATSNEVCVLMLAPTRSSAEVEKLLGADFKGILTSDCYSAYFRQSAMAKQKCLAHLERELESLKTSRFQANREFAADVQQVLATARIHYRHYHARNLTLEDLGSKRTEVENSLQKIFKATPKKGWPYDAQRLINRLKRHWEEWFTFLTYPEVKPDNNDAERALRPIVIHRKVSGGARSDWGAELVTQMFSFLETMRLQGQNAIVQLCELFSLAGRSPPGLEM</sequence>
<evidence type="ECO:0000313" key="5">
    <source>
        <dbReference type="Proteomes" id="UP000003922"/>
    </source>
</evidence>
<proteinExistence type="predicted"/>
<dbReference type="PANTHER" id="PTHR33678:SF2">
    <property type="match status" value="1"/>
</dbReference>
<evidence type="ECO:0000256" key="1">
    <source>
        <dbReference type="SAM" id="MobiDB-lite"/>
    </source>
</evidence>
<dbReference type="Proteomes" id="UP000003922">
    <property type="component" value="Unassembled WGS sequence"/>
</dbReference>
<evidence type="ECO:0000313" key="4">
    <source>
        <dbReference type="EMBL" id="EAM48033.1"/>
    </source>
</evidence>
<dbReference type="InterPro" id="IPR045618">
    <property type="entry name" value="DUF6444"/>
</dbReference>
<organism evidence="4 5">
    <name type="scientific">Crocosphaera watsonii WH 8501</name>
    <dbReference type="NCBI Taxonomy" id="165597"/>
    <lineage>
        <taxon>Bacteria</taxon>
        <taxon>Bacillati</taxon>
        <taxon>Cyanobacteriota</taxon>
        <taxon>Cyanophyceae</taxon>
        <taxon>Oscillatoriophycideae</taxon>
        <taxon>Chroococcales</taxon>
        <taxon>Aphanothecaceae</taxon>
        <taxon>Crocosphaera</taxon>
    </lineage>
</organism>
<protein>
    <submittedName>
        <fullName evidence="4">Transposase IS66</fullName>
    </submittedName>
</protein>
<dbReference type="RefSeq" id="WP_007308162.1">
    <property type="nucleotide sequence ID" value="NZ_AADV02000189.1"/>
</dbReference>
<dbReference type="NCBIfam" id="NF033517">
    <property type="entry name" value="transpos_IS66"/>
    <property type="match status" value="1"/>
</dbReference>
<evidence type="ECO:0000259" key="3">
    <source>
        <dbReference type="Pfam" id="PF20042"/>
    </source>
</evidence>
<dbReference type="Pfam" id="PF20042">
    <property type="entry name" value="DUF6444"/>
    <property type="match status" value="1"/>
</dbReference>
<dbReference type="EMBL" id="AADV02000189">
    <property type="protein sequence ID" value="EAM48033.1"/>
    <property type="molecule type" value="Genomic_DNA"/>
</dbReference>
<dbReference type="KEGG" id="cwa:CwatDRAFT_0636"/>
<dbReference type="Pfam" id="PF03050">
    <property type="entry name" value="DDE_Tnp_IS66"/>
    <property type="match status" value="1"/>
</dbReference>
<dbReference type="InterPro" id="IPR052344">
    <property type="entry name" value="Transposase-related"/>
</dbReference>
<reference evidence="4" key="3">
    <citation type="submission" date="2016-12" db="EMBL/GenBank/DDBJ databases">
        <title>Annotation of the draft genome assembly of Crocosphaera watsonii WH 8501.</title>
        <authorList>
            <consortium name="US DOE Joint Genome Institute (JGI-ORNL)"/>
            <person name="Larimer F."/>
            <person name="Land M."/>
        </authorList>
    </citation>
    <scope>NUCLEOTIDE SEQUENCE</scope>
    <source>
        <strain evidence="4">WH 8501</strain>
    </source>
</reference>
<feature type="domain" description="Transposase IS66 central" evidence="2">
    <location>
        <begin position="214"/>
        <end position="482"/>
    </location>
</feature>
<name>Q4BVV1_CROWT</name>
<feature type="domain" description="DUF6444" evidence="3">
    <location>
        <begin position="76"/>
        <end position="135"/>
    </location>
</feature>
<dbReference type="InterPro" id="IPR004291">
    <property type="entry name" value="Transposase_IS66_central"/>
</dbReference>
<reference evidence="4" key="1">
    <citation type="submission" date="2004-02" db="EMBL/GenBank/DDBJ databases">
        <authorList>
            <consortium name="DOE Joint Genome Institute"/>
        </authorList>
    </citation>
    <scope>NUCLEOTIDE SEQUENCE [LARGE SCALE GENOMIC DNA]</scope>
    <source>
        <strain evidence="4">WH 8501</strain>
    </source>
</reference>
<feature type="compositionally biased region" description="Polar residues" evidence="1">
    <location>
        <begin position="99"/>
        <end position="109"/>
    </location>
</feature>